<dbReference type="Proteomes" id="UP000827092">
    <property type="component" value="Unassembled WGS sequence"/>
</dbReference>
<comment type="caution">
    <text evidence="11">The sequence shown here is derived from an EMBL/GenBank/DDBJ whole genome shotgun (WGS) entry which is preliminary data.</text>
</comment>
<reference evidence="11 12" key="1">
    <citation type="journal article" date="2022" name="Nat. Ecol. Evol.">
        <title>A masculinizing supergene underlies an exaggerated male reproductive morph in a spider.</title>
        <authorList>
            <person name="Hendrickx F."/>
            <person name="De Corte Z."/>
            <person name="Sonet G."/>
            <person name="Van Belleghem S.M."/>
            <person name="Kostlbacher S."/>
            <person name="Vangestel C."/>
        </authorList>
    </citation>
    <scope>NUCLEOTIDE SEQUENCE [LARGE SCALE GENOMIC DNA]</scope>
    <source>
        <strain evidence="11">W744_W776</strain>
    </source>
</reference>
<comment type="catalytic activity">
    <reaction evidence="7 8">
        <text>RNA(n) + a ribonucleoside 5'-triphosphate = RNA(n+1) + diphosphate</text>
        <dbReference type="Rhea" id="RHEA:21248"/>
        <dbReference type="Rhea" id="RHEA-COMP:14527"/>
        <dbReference type="Rhea" id="RHEA-COMP:17342"/>
        <dbReference type="ChEBI" id="CHEBI:33019"/>
        <dbReference type="ChEBI" id="CHEBI:61557"/>
        <dbReference type="ChEBI" id="CHEBI:140395"/>
        <dbReference type="EC" id="2.7.7.48"/>
    </reaction>
</comment>
<evidence type="ECO:0000256" key="1">
    <source>
        <dbReference type="ARBA" id="ARBA00005762"/>
    </source>
</evidence>
<keyword evidence="2 8" id="KW-0696">RNA-directed RNA polymerase</keyword>
<evidence type="ECO:0000313" key="11">
    <source>
        <dbReference type="EMBL" id="KAG8189298.1"/>
    </source>
</evidence>
<evidence type="ECO:0000256" key="6">
    <source>
        <dbReference type="ARBA" id="ARBA00023158"/>
    </source>
</evidence>
<keyword evidence="4 8" id="KW-0548">Nucleotidyltransferase</keyword>
<dbReference type="PANTHER" id="PTHR23079:SF55">
    <property type="entry name" value="RNA-DIRECTED RNA POLYMERASE"/>
    <property type="match status" value="1"/>
</dbReference>
<keyword evidence="3 8" id="KW-0808">Transferase</keyword>
<keyword evidence="5 8" id="KW-0694">RNA-binding</keyword>
<dbReference type="GO" id="GO:0003723">
    <property type="term" value="F:RNA binding"/>
    <property type="evidence" value="ECO:0007669"/>
    <property type="project" value="UniProtKB-KW"/>
</dbReference>
<dbReference type="InterPro" id="IPR057596">
    <property type="entry name" value="RDRP_core"/>
</dbReference>
<keyword evidence="6" id="KW-0943">RNA-mediated gene silencing</keyword>
<evidence type="ECO:0000313" key="12">
    <source>
        <dbReference type="Proteomes" id="UP000827092"/>
    </source>
</evidence>
<evidence type="ECO:0000259" key="9">
    <source>
        <dbReference type="Pfam" id="PF05183"/>
    </source>
</evidence>
<dbReference type="EMBL" id="JAFNEN010000218">
    <property type="protein sequence ID" value="KAG8189298.1"/>
    <property type="molecule type" value="Genomic_DNA"/>
</dbReference>
<accession>A0AAV6V020</accession>
<dbReference type="InterPro" id="IPR007855">
    <property type="entry name" value="RDRP"/>
</dbReference>
<dbReference type="EC" id="2.7.7.48" evidence="8"/>
<gene>
    <name evidence="11" type="ORF">JTE90_019058</name>
</gene>
<name>A0AAV6V020_9ARAC</name>
<feature type="domain" description="RDRP C-terminal head" evidence="10">
    <location>
        <begin position="1098"/>
        <end position="1234"/>
    </location>
</feature>
<organism evidence="11 12">
    <name type="scientific">Oedothorax gibbosus</name>
    <dbReference type="NCBI Taxonomy" id="931172"/>
    <lineage>
        <taxon>Eukaryota</taxon>
        <taxon>Metazoa</taxon>
        <taxon>Ecdysozoa</taxon>
        <taxon>Arthropoda</taxon>
        <taxon>Chelicerata</taxon>
        <taxon>Arachnida</taxon>
        <taxon>Araneae</taxon>
        <taxon>Araneomorphae</taxon>
        <taxon>Entelegynae</taxon>
        <taxon>Araneoidea</taxon>
        <taxon>Linyphiidae</taxon>
        <taxon>Erigoninae</taxon>
        <taxon>Oedothorax</taxon>
    </lineage>
</organism>
<proteinExistence type="inferred from homology"/>
<evidence type="ECO:0000256" key="2">
    <source>
        <dbReference type="ARBA" id="ARBA00022484"/>
    </source>
</evidence>
<dbReference type="InterPro" id="IPR058752">
    <property type="entry name" value="RDRP_C_head"/>
</dbReference>
<dbReference type="GO" id="GO:0030422">
    <property type="term" value="P:siRNA processing"/>
    <property type="evidence" value="ECO:0007669"/>
    <property type="project" value="TreeGrafter"/>
</dbReference>
<evidence type="ECO:0000256" key="7">
    <source>
        <dbReference type="ARBA" id="ARBA00048744"/>
    </source>
</evidence>
<keyword evidence="12" id="KW-1185">Reference proteome</keyword>
<feature type="domain" description="RDRP core" evidence="9">
    <location>
        <begin position="464"/>
        <end position="1066"/>
    </location>
</feature>
<protein>
    <recommendedName>
        <fullName evidence="8">RNA-dependent RNA polymerase</fullName>
        <ecNumber evidence="8">2.7.7.48</ecNumber>
    </recommendedName>
</protein>
<evidence type="ECO:0000259" key="10">
    <source>
        <dbReference type="Pfam" id="PF26253"/>
    </source>
</evidence>
<evidence type="ECO:0000256" key="5">
    <source>
        <dbReference type="ARBA" id="ARBA00022884"/>
    </source>
</evidence>
<dbReference type="GO" id="GO:0031380">
    <property type="term" value="C:nuclear RNA-directed RNA polymerase complex"/>
    <property type="evidence" value="ECO:0007669"/>
    <property type="project" value="TreeGrafter"/>
</dbReference>
<dbReference type="GO" id="GO:0003968">
    <property type="term" value="F:RNA-directed RNA polymerase activity"/>
    <property type="evidence" value="ECO:0007669"/>
    <property type="project" value="UniProtKB-KW"/>
</dbReference>
<sequence length="1499" mass="173415">MPELALNLEFTWQPNVEDIPEIDNIVNSRELDSNIKAVGPLLKLKKELTSFCGFPVFIQDCRKRLPNAEEQERQKRSRAEHGLFYLEFLYNIVCSAQIEKNAVLEMKRFVNMFFSTKHTKLMPELYLKYEPSLLNAEISIQTEPKAKDLVSFSLGNFIGLNTFCERFHSSSSLKDSGYKITQNRFALLHDYKKMTLYFVVGKVVRKLKHRNATTHLLYKLEIPYSSLHSVVVSKFDSVTVYVHMIQPPLLFSVVQEQEEEHDYTSFQEVFYGTHFFRAIDLYEDCPTHLRKEFTMNTVLKLEFKKGKELFIKKDNEKETDFDCFFELTTHCKNVQIFFAPISVVQGPVPPTNLNWKLADFECYYALECLLTHSYEFADQLVIRGETDLVKKFLMDKSKENAIATSEALYLIFEALIKGNVIIFLPCLKVLYERLQTKSCISATEDFSTKPAQPKHLILIKRAVITPTHLFLLPPQPTLKSRALRDCDPGYSLRLSIKDSNMDTLNFSIKGSGPEMAAKYRAFFDDYFRGTLLKGLQIGKRCYKYVGSSTSQMKGHGLWYYAKDEKGLTADELRRQFGQLEKIKQVPKYMARMGQTFSQSMGHIDVPQSWTNVDVPDKDILGKQKKYMDISDVYQKKRKFLIEVTADKENNTESDAKEDDPYIISDGCGRISMELAEMVYKALDVEESRPSAMQIRYAGCKGMLVVDPTLEGKQIKFRESMRKFESQHESLEILKFSEKRHAFLNRPFITILEQLGIGKEVFLQLQKKMIQGHITSFFQDSHACEFLIRHSQLRLDYYSMFNSGFRFTEDPLFRSMIYGMFQKQIELLKTKANIEIPTNKGRAMFGVVDETGTLEYGQVFVQYSHFETDVPKVVIGTVVVTKNPCMHPGDVRKFEAIDVEDLHHIVDCIVFPAKVPRPHPDEMAGSDLDGDEYHVMWLEELTFARENETPMDFAIEKKEKQSSEEDEKTIKVSDELDHFCEYIFNDRVGLIASAHLVWADKDPEGIFSEVCLRLAKQYSLALDFAKSGIPANKNWKDTPKEYPDFMGKLGEKRTYLSNNALGMLFRSCKRLELGLDTERNEIDYKIDNALVHPDWDKKYKKSALRLYKKYCEKVEFYLRTYGFESEGQLLSGALVNTPKYYQNRHDLDNLMSLLEVEVKFIFKDLERRFFEEFGGKPADGVYTDAMLQKASAWYMVTYSKSDQGRTFFGFPWAVSKVLVALKNRNRDLNAPVHVQSKTMLEEIVDTSVSKKFPMMSPETDSKIMHQNRLKVLDCAQKILSKWLKSHRNYFSEPDFKKAEKCIDQEFNTITSRIIGCEPGFIDTLKRNGEVKKVISPCNQVIDTLLHIANIGATKPELKLSDVHQEVGLLAWMTLIKLACTYNPHYLAIPNVDGQYAKPVLYKAQDDITDNIQLATFDSSDEANMKFSRAVAQDYQEVKKYLIEQTKIKDIDFRHEAKTDSLYVRITVQGTRYSIERLKDIVVRKEFFDAVAERKPLSYYI</sequence>
<dbReference type="PANTHER" id="PTHR23079">
    <property type="entry name" value="RNA-DEPENDENT RNA POLYMERASE"/>
    <property type="match status" value="1"/>
</dbReference>
<dbReference type="Pfam" id="PF05183">
    <property type="entry name" value="RdRP"/>
    <property type="match status" value="1"/>
</dbReference>
<comment type="similarity">
    <text evidence="1 8">Belongs to the RdRP family.</text>
</comment>
<dbReference type="Pfam" id="PF26253">
    <property type="entry name" value="RdRP_head"/>
    <property type="match status" value="1"/>
</dbReference>
<evidence type="ECO:0000256" key="4">
    <source>
        <dbReference type="ARBA" id="ARBA00022695"/>
    </source>
</evidence>
<evidence type="ECO:0000256" key="3">
    <source>
        <dbReference type="ARBA" id="ARBA00022679"/>
    </source>
</evidence>
<evidence type="ECO:0000256" key="8">
    <source>
        <dbReference type="RuleBase" id="RU363098"/>
    </source>
</evidence>